<keyword evidence="1" id="KW-0472">Membrane</keyword>
<comment type="caution">
    <text evidence="2">The sequence shown here is derived from an EMBL/GenBank/DDBJ whole genome shotgun (WGS) entry which is preliminary data.</text>
</comment>
<feature type="transmembrane region" description="Helical" evidence="1">
    <location>
        <begin position="41"/>
        <end position="62"/>
    </location>
</feature>
<dbReference type="Proteomes" id="UP000297597">
    <property type="component" value="Unassembled WGS sequence"/>
</dbReference>
<keyword evidence="1" id="KW-0812">Transmembrane</keyword>
<keyword evidence="3" id="KW-1185">Reference proteome</keyword>
<reference evidence="2 3" key="1">
    <citation type="journal article" date="2018" name="Environ. Microbiol.">
        <title>Novel energy conservation strategies and behaviour of Pelotomaculum schinkii driving syntrophic propionate catabolism.</title>
        <authorList>
            <person name="Hidalgo-Ahumada C.A.P."/>
            <person name="Nobu M.K."/>
            <person name="Narihiro T."/>
            <person name="Tamaki H."/>
            <person name="Liu W.T."/>
            <person name="Kamagata Y."/>
            <person name="Stams A.J.M."/>
            <person name="Imachi H."/>
            <person name="Sousa D.Z."/>
        </authorList>
    </citation>
    <scope>NUCLEOTIDE SEQUENCE [LARGE SCALE GENOMIC DNA]</scope>
    <source>
        <strain evidence="2 3">MGP</strain>
    </source>
</reference>
<accession>A0A4Y7RUF8</accession>
<sequence length="75" mass="8203">MTLLVPLLAALMLSSNTFWLLVTRLLTISLSWLVTGTRFPAILETSCCSAWITAGSVVLYCLSMTGIKSLVIPWL</sequence>
<dbReference type="EMBL" id="QFFZ01000010">
    <property type="protein sequence ID" value="TEB11897.1"/>
    <property type="molecule type" value="Genomic_DNA"/>
</dbReference>
<proteinExistence type="predicted"/>
<keyword evidence="1" id="KW-1133">Transmembrane helix</keyword>
<organism evidence="2 3">
    <name type="scientific">Pelotomaculum propionicicum</name>
    <dbReference type="NCBI Taxonomy" id="258475"/>
    <lineage>
        <taxon>Bacteria</taxon>
        <taxon>Bacillati</taxon>
        <taxon>Bacillota</taxon>
        <taxon>Clostridia</taxon>
        <taxon>Eubacteriales</taxon>
        <taxon>Desulfotomaculaceae</taxon>
        <taxon>Pelotomaculum</taxon>
    </lineage>
</organism>
<dbReference type="AlphaFoldDB" id="A0A4Y7RUF8"/>
<gene>
    <name evidence="2" type="ORF">Pmgp_01264</name>
</gene>
<evidence type="ECO:0000313" key="2">
    <source>
        <dbReference type="EMBL" id="TEB11897.1"/>
    </source>
</evidence>
<evidence type="ECO:0000256" key="1">
    <source>
        <dbReference type="SAM" id="Phobius"/>
    </source>
</evidence>
<evidence type="ECO:0000313" key="3">
    <source>
        <dbReference type="Proteomes" id="UP000297597"/>
    </source>
</evidence>
<name>A0A4Y7RUF8_9FIRM</name>
<protein>
    <submittedName>
        <fullName evidence="2">Uncharacterized protein</fullName>
    </submittedName>
</protein>